<evidence type="ECO:0000313" key="1">
    <source>
        <dbReference type="WBParaSite" id="SCUD_0002151501-mRNA-1"/>
    </source>
</evidence>
<sequence length="104" mass="11731">MIMNTLKLNTMCIVFLKFLPLEPAMNDMIIAFSGRVTRFASWNKLCTVLNCDSVKHKSSIFTDDKFVDALTILPVTVVNEGCDEFIRFVSLGTIVFEVSARCML</sequence>
<protein>
    <submittedName>
        <fullName evidence="1">Secreted protein</fullName>
    </submittedName>
</protein>
<reference evidence="1" key="1">
    <citation type="submission" date="2016-06" db="UniProtKB">
        <authorList>
            <consortium name="WormBaseParasite"/>
        </authorList>
    </citation>
    <scope>IDENTIFICATION</scope>
</reference>
<dbReference type="WBParaSite" id="SCUD_0002151501-mRNA-1">
    <property type="protein sequence ID" value="SCUD_0002151501-mRNA-1"/>
    <property type="gene ID" value="SCUD_0002151501"/>
</dbReference>
<dbReference type="AlphaFoldDB" id="A0A183L2F9"/>
<name>A0A183L2F9_9TREM</name>
<organism evidence="1">
    <name type="scientific">Schistosoma curassoni</name>
    <dbReference type="NCBI Taxonomy" id="6186"/>
    <lineage>
        <taxon>Eukaryota</taxon>
        <taxon>Metazoa</taxon>
        <taxon>Spiralia</taxon>
        <taxon>Lophotrochozoa</taxon>
        <taxon>Platyhelminthes</taxon>
        <taxon>Trematoda</taxon>
        <taxon>Digenea</taxon>
        <taxon>Strigeidida</taxon>
        <taxon>Schistosomatoidea</taxon>
        <taxon>Schistosomatidae</taxon>
        <taxon>Schistosoma</taxon>
    </lineage>
</organism>
<accession>A0A183L2F9</accession>
<proteinExistence type="predicted"/>